<reference evidence="1 2" key="1">
    <citation type="submission" date="2019-09" db="EMBL/GenBank/DDBJ databases">
        <title>Chitinophaga ginsengihumi sp. nov., isolated from soil of ginseng rhizosphere.</title>
        <authorList>
            <person name="Lee J."/>
        </authorList>
    </citation>
    <scope>NUCLEOTIDE SEQUENCE [LARGE SCALE GENOMIC DNA]</scope>
    <source>
        <strain evidence="1 2">BN140078</strain>
    </source>
</reference>
<keyword evidence="2" id="KW-1185">Reference proteome</keyword>
<dbReference type="AlphaFoldDB" id="A0A5B2VWZ4"/>
<reference evidence="1 2" key="2">
    <citation type="submission" date="2019-09" db="EMBL/GenBank/DDBJ databases">
        <authorList>
            <person name="Jin C."/>
        </authorList>
    </citation>
    <scope>NUCLEOTIDE SEQUENCE [LARGE SCALE GENOMIC DNA]</scope>
    <source>
        <strain evidence="1 2">BN140078</strain>
    </source>
</reference>
<evidence type="ECO:0000313" key="1">
    <source>
        <dbReference type="EMBL" id="KAA2242842.1"/>
    </source>
</evidence>
<dbReference type="Proteomes" id="UP000324611">
    <property type="component" value="Unassembled WGS sequence"/>
</dbReference>
<comment type="caution">
    <text evidence="1">The sequence shown here is derived from an EMBL/GenBank/DDBJ whole genome shotgun (WGS) entry which is preliminary data.</text>
</comment>
<evidence type="ECO:0000313" key="2">
    <source>
        <dbReference type="Proteomes" id="UP000324611"/>
    </source>
</evidence>
<dbReference type="RefSeq" id="WP_149837718.1">
    <property type="nucleotide sequence ID" value="NZ_VUOC01000002.1"/>
</dbReference>
<proteinExistence type="predicted"/>
<sequence length="106" mass="12216">MKPAITLINEERIRQAFDEGYTPAHDDQHTNGELAYAAASYARNHDALPGIKNGDYAPPKWPWKREYWKPTPDNRIRELVKAGALICAEIERLQRLEEKQNTNQTV</sequence>
<name>A0A5B2VWZ4_9BACT</name>
<dbReference type="EMBL" id="VUOC01000002">
    <property type="protein sequence ID" value="KAA2242842.1"/>
    <property type="molecule type" value="Genomic_DNA"/>
</dbReference>
<accession>A0A5B2VWZ4</accession>
<protein>
    <submittedName>
        <fullName evidence="1">Uncharacterized protein</fullName>
    </submittedName>
</protein>
<gene>
    <name evidence="1" type="ORF">F0L74_09955</name>
</gene>
<organism evidence="1 2">
    <name type="scientific">Chitinophaga agrisoli</name>
    <dbReference type="NCBI Taxonomy" id="2607653"/>
    <lineage>
        <taxon>Bacteria</taxon>
        <taxon>Pseudomonadati</taxon>
        <taxon>Bacteroidota</taxon>
        <taxon>Chitinophagia</taxon>
        <taxon>Chitinophagales</taxon>
        <taxon>Chitinophagaceae</taxon>
        <taxon>Chitinophaga</taxon>
    </lineage>
</organism>